<dbReference type="InterPro" id="IPR043519">
    <property type="entry name" value="NT_sf"/>
</dbReference>
<gene>
    <name evidence="6" type="ORF">SO694_00238013</name>
</gene>
<evidence type="ECO:0000256" key="4">
    <source>
        <dbReference type="RuleBase" id="RU003953"/>
    </source>
</evidence>
<keyword evidence="2 4" id="KW-0808">Transferase</keyword>
<proteinExistence type="inferred from homology"/>
<feature type="domain" description="Poly A polymerase head" evidence="5">
    <location>
        <begin position="40"/>
        <end position="180"/>
    </location>
</feature>
<dbReference type="SUPFAM" id="SSF81301">
    <property type="entry name" value="Nucleotidyltransferase"/>
    <property type="match status" value="1"/>
</dbReference>
<comment type="similarity">
    <text evidence="1 4">Belongs to the tRNA nucleotidyltransferase/poly(A) polymerase family.</text>
</comment>
<name>A0ABR1FT33_AURAN</name>
<keyword evidence="3 4" id="KW-0694">RNA-binding</keyword>
<protein>
    <submittedName>
        <fullName evidence="6">CTP:tRNA cytidylyltransferase</fullName>
    </submittedName>
</protein>
<accession>A0ABR1FT33</accession>
<evidence type="ECO:0000313" key="7">
    <source>
        <dbReference type="Proteomes" id="UP001363151"/>
    </source>
</evidence>
<evidence type="ECO:0000256" key="1">
    <source>
        <dbReference type="ARBA" id="ARBA00007265"/>
    </source>
</evidence>
<evidence type="ECO:0000256" key="2">
    <source>
        <dbReference type="ARBA" id="ARBA00022679"/>
    </source>
</evidence>
<dbReference type="PANTHER" id="PTHR13734:SF5">
    <property type="entry name" value="CCA TRNA NUCLEOTIDYLTRANSFERASE, MITOCHONDRIAL"/>
    <property type="match status" value="1"/>
</dbReference>
<keyword evidence="7" id="KW-1185">Reference proteome</keyword>
<reference evidence="6 7" key="1">
    <citation type="submission" date="2024-03" db="EMBL/GenBank/DDBJ databases">
        <title>Aureococcus anophagefferens CCMP1851 and Kratosvirus quantuckense: Draft genome of a second virus-susceptible host strain in the model system.</title>
        <authorList>
            <person name="Chase E."/>
            <person name="Truchon A.R."/>
            <person name="Schepens W."/>
            <person name="Wilhelm S.W."/>
        </authorList>
    </citation>
    <scope>NUCLEOTIDE SEQUENCE [LARGE SCALE GENOMIC DNA]</scope>
    <source>
        <strain evidence="6 7">CCMP1851</strain>
    </source>
</reference>
<dbReference type="CDD" id="cd05398">
    <property type="entry name" value="NT_ClassII-CCAase"/>
    <property type="match status" value="1"/>
</dbReference>
<dbReference type="Pfam" id="PF01743">
    <property type="entry name" value="PolyA_pol"/>
    <property type="match status" value="1"/>
</dbReference>
<comment type="caution">
    <text evidence="6">The sequence shown here is derived from an EMBL/GenBank/DDBJ whole genome shotgun (WGS) entry which is preliminary data.</text>
</comment>
<evidence type="ECO:0000256" key="3">
    <source>
        <dbReference type="ARBA" id="ARBA00022884"/>
    </source>
</evidence>
<keyword evidence="6" id="KW-0548">Nucleotidyltransferase</keyword>
<dbReference type="InterPro" id="IPR002646">
    <property type="entry name" value="PolA_pol_head_dom"/>
</dbReference>
<dbReference type="PANTHER" id="PTHR13734">
    <property type="entry name" value="TRNA-NUCLEOTIDYLTRANSFERASE"/>
    <property type="match status" value="1"/>
</dbReference>
<dbReference type="Gene3D" id="1.10.3090.10">
    <property type="entry name" value="cca-adding enzyme, domain 2"/>
    <property type="match status" value="1"/>
</dbReference>
<organism evidence="6 7">
    <name type="scientific">Aureococcus anophagefferens</name>
    <name type="common">Harmful bloom alga</name>
    <dbReference type="NCBI Taxonomy" id="44056"/>
    <lineage>
        <taxon>Eukaryota</taxon>
        <taxon>Sar</taxon>
        <taxon>Stramenopiles</taxon>
        <taxon>Ochrophyta</taxon>
        <taxon>Pelagophyceae</taxon>
        <taxon>Pelagomonadales</taxon>
        <taxon>Pelagomonadaceae</taxon>
        <taxon>Aureococcus</taxon>
    </lineage>
</organism>
<sequence length="545" mass="58002">MTATVESADLANAFVELTKEEAELVEVLCAAAAPTGTTVRICGGWVRDKALGRVTKDVDVALDNVSGAAFAARVSEALAARGGDRGSNIGVIAANPEQSKHLETATMRLCGIEVDFVNLRSESYADAGDTRIPTMTFGTPEQDALRRDFTLNALFFNVHSRAIEDYTKRGWDDLRTGIMRTPLEPRVTLLDDPLRALRGVRFASRYCFALEQGFVGACLLPEVRAALLAKVSRERVGKEVWGALATSPLGSARAVDEFRKLQLASPTFRGCVPPESACAVVGHAHAPSGARVPLSAVFAEERTAAADSPWLLSARCVRALADAEVAAADAVDRDAAVVAEAGVAAKKRRTPLPSAVCKDGLKLPGRTVQDAQKVLDAAPKFASLAKRLDAKLADDGAEPWGDLRRDAGLVLFDVKRNWRTALRVAKARVLAYDAAAFPGGNNVVALDWTEPNPAAAHFDALEAAILGPQLHLDGVWDALTPLLDGNKMSAALGVPKGPAVGELMKAQRSWQLANPTGDVDACVAHLGGVLARLNEKHAKKKPRQR</sequence>
<dbReference type="GO" id="GO:0016779">
    <property type="term" value="F:nucleotidyltransferase activity"/>
    <property type="evidence" value="ECO:0007669"/>
    <property type="project" value="UniProtKB-KW"/>
</dbReference>
<evidence type="ECO:0000313" key="6">
    <source>
        <dbReference type="EMBL" id="KAK7237740.1"/>
    </source>
</evidence>
<dbReference type="Gene3D" id="3.30.460.10">
    <property type="entry name" value="Beta Polymerase, domain 2"/>
    <property type="match status" value="1"/>
</dbReference>
<evidence type="ECO:0000259" key="5">
    <source>
        <dbReference type="Pfam" id="PF01743"/>
    </source>
</evidence>
<dbReference type="EMBL" id="JBBJCI010000240">
    <property type="protein sequence ID" value="KAK7237740.1"/>
    <property type="molecule type" value="Genomic_DNA"/>
</dbReference>
<dbReference type="SUPFAM" id="SSF81891">
    <property type="entry name" value="Poly A polymerase C-terminal region-like"/>
    <property type="match status" value="1"/>
</dbReference>
<dbReference type="Proteomes" id="UP001363151">
    <property type="component" value="Unassembled WGS sequence"/>
</dbReference>